<reference evidence="2" key="1">
    <citation type="submission" date="2015-04" db="UniProtKB">
        <authorList>
            <consortium name="EnsemblPlants"/>
        </authorList>
    </citation>
    <scope>IDENTIFICATION</scope>
</reference>
<keyword evidence="1" id="KW-1133">Transmembrane helix</keyword>
<dbReference type="GO" id="GO:0006633">
    <property type="term" value="P:fatty acid biosynthetic process"/>
    <property type="evidence" value="ECO:0007669"/>
    <property type="project" value="UniProtKB-UniPathway"/>
</dbReference>
<feature type="transmembrane region" description="Helical" evidence="1">
    <location>
        <begin position="45"/>
        <end position="66"/>
    </location>
</feature>
<dbReference type="AlphaFoldDB" id="A0A0D9ZIA1"/>
<evidence type="ECO:0000256" key="1">
    <source>
        <dbReference type="SAM" id="Phobius"/>
    </source>
</evidence>
<feature type="transmembrane region" description="Helical" evidence="1">
    <location>
        <begin position="7"/>
        <end position="25"/>
    </location>
</feature>
<keyword evidence="1" id="KW-0812">Transmembrane</keyword>
<keyword evidence="1" id="KW-0472">Membrane</keyword>
<dbReference type="Gramene" id="OGLUM04G05630.5">
    <property type="protein sequence ID" value="OGLUM04G05630.5"/>
    <property type="gene ID" value="OGLUM04G05630"/>
</dbReference>
<protein>
    <submittedName>
        <fullName evidence="2">Very-long-chain (3R)-3-hydroxyacyl-CoA dehydratase</fullName>
    </submittedName>
</protein>
<dbReference type="UniPathway" id="UPA00094"/>
<dbReference type="EnsemblPlants" id="OGLUM04G05630.5">
    <property type="protein sequence ID" value="OGLUM04G05630.5"/>
    <property type="gene ID" value="OGLUM04G05630"/>
</dbReference>
<keyword evidence="3" id="KW-1185">Reference proteome</keyword>
<reference evidence="2" key="2">
    <citation type="submission" date="2018-05" db="EMBL/GenBank/DDBJ databases">
        <title>OgluRS3 (Oryza glumaepatula Reference Sequence Version 3).</title>
        <authorList>
            <person name="Zhang J."/>
            <person name="Kudrna D."/>
            <person name="Lee S."/>
            <person name="Talag J."/>
            <person name="Welchert J."/>
            <person name="Wing R.A."/>
        </authorList>
    </citation>
    <scope>NUCLEOTIDE SEQUENCE [LARGE SCALE GENOMIC DNA]</scope>
</reference>
<name>A0A0D9ZIA1_9ORYZ</name>
<evidence type="ECO:0000313" key="2">
    <source>
        <dbReference type="EnsemblPlants" id="OGLUM04G05630.5"/>
    </source>
</evidence>
<proteinExistence type="predicted"/>
<evidence type="ECO:0000313" key="3">
    <source>
        <dbReference type="Proteomes" id="UP000026961"/>
    </source>
</evidence>
<organism evidence="2">
    <name type="scientific">Oryza glumipatula</name>
    <dbReference type="NCBI Taxonomy" id="40148"/>
    <lineage>
        <taxon>Eukaryota</taxon>
        <taxon>Viridiplantae</taxon>
        <taxon>Streptophyta</taxon>
        <taxon>Embryophyta</taxon>
        <taxon>Tracheophyta</taxon>
        <taxon>Spermatophyta</taxon>
        <taxon>Magnoliopsida</taxon>
        <taxon>Liliopsida</taxon>
        <taxon>Poales</taxon>
        <taxon>Poaceae</taxon>
        <taxon>BOP clade</taxon>
        <taxon>Oryzoideae</taxon>
        <taxon>Oryzeae</taxon>
        <taxon>Oryzinae</taxon>
        <taxon>Oryza</taxon>
    </lineage>
</organism>
<accession>A0A0D9ZIA1</accession>
<dbReference type="Proteomes" id="UP000026961">
    <property type="component" value="Chromosome 4"/>
</dbReference>
<dbReference type="HOGENOM" id="CLU_199324_0_0_1"/>
<sequence length="67" mass="7337">MAGVGSAVRRLYLSVYNWAVLYYAVTTLLESGHEAVYAAVERPLQFAQTAAFLEILAQACIIWAALT</sequence>